<feature type="compositionally biased region" description="Basic and acidic residues" evidence="1">
    <location>
        <begin position="64"/>
        <end position="74"/>
    </location>
</feature>
<evidence type="ECO:0000256" key="1">
    <source>
        <dbReference type="SAM" id="MobiDB-lite"/>
    </source>
</evidence>
<evidence type="ECO:0000313" key="2">
    <source>
        <dbReference type="EMBL" id="RLN41855.1"/>
    </source>
</evidence>
<proteinExistence type="predicted"/>
<comment type="caution">
    <text evidence="2">The sequence shown here is derived from an EMBL/GenBank/DDBJ whole genome shotgun (WGS) entry which is preliminary data.</text>
</comment>
<feature type="region of interest" description="Disordered" evidence="1">
    <location>
        <begin position="26"/>
        <end position="83"/>
    </location>
</feature>
<organism evidence="2 3">
    <name type="scientific">Panicum miliaceum</name>
    <name type="common">Proso millet</name>
    <name type="synonym">Broomcorn millet</name>
    <dbReference type="NCBI Taxonomy" id="4540"/>
    <lineage>
        <taxon>Eukaryota</taxon>
        <taxon>Viridiplantae</taxon>
        <taxon>Streptophyta</taxon>
        <taxon>Embryophyta</taxon>
        <taxon>Tracheophyta</taxon>
        <taxon>Spermatophyta</taxon>
        <taxon>Magnoliopsida</taxon>
        <taxon>Liliopsida</taxon>
        <taxon>Poales</taxon>
        <taxon>Poaceae</taxon>
        <taxon>PACMAD clade</taxon>
        <taxon>Panicoideae</taxon>
        <taxon>Panicodae</taxon>
        <taxon>Paniceae</taxon>
        <taxon>Panicinae</taxon>
        <taxon>Panicum</taxon>
        <taxon>Panicum sect. Panicum</taxon>
    </lineage>
</organism>
<protein>
    <submittedName>
        <fullName evidence="2">Uncharacterized protein</fullName>
    </submittedName>
</protein>
<dbReference type="AlphaFoldDB" id="A0A3L6TQV1"/>
<dbReference type="Proteomes" id="UP000275267">
    <property type="component" value="Unassembled WGS sequence"/>
</dbReference>
<accession>A0A3L6TQV1</accession>
<sequence>MAPRLRQKADPTLAYNAQSAYCNQPAGPLPDSYFISSNQQLPRPQALTTATKEGKTAARKRKAPRGDKEGSNKKEKGKSKKKV</sequence>
<reference evidence="3" key="1">
    <citation type="journal article" date="2019" name="Nat. Commun.">
        <title>The genome of broomcorn millet.</title>
        <authorList>
            <person name="Zou C."/>
            <person name="Miki D."/>
            <person name="Li D."/>
            <person name="Tang Q."/>
            <person name="Xiao L."/>
            <person name="Rajput S."/>
            <person name="Deng P."/>
            <person name="Jia W."/>
            <person name="Huang R."/>
            <person name="Zhang M."/>
            <person name="Sun Y."/>
            <person name="Hu J."/>
            <person name="Fu X."/>
            <person name="Schnable P.S."/>
            <person name="Li F."/>
            <person name="Zhang H."/>
            <person name="Feng B."/>
            <person name="Zhu X."/>
            <person name="Liu R."/>
            <person name="Schnable J.C."/>
            <person name="Zhu J.-K."/>
            <person name="Zhang H."/>
        </authorList>
    </citation>
    <scope>NUCLEOTIDE SEQUENCE [LARGE SCALE GENOMIC DNA]</scope>
</reference>
<keyword evidence="3" id="KW-1185">Reference proteome</keyword>
<name>A0A3L6TQV1_PANMI</name>
<gene>
    <name evidence="2" type="ORF">C2845_PM01G40670</name>
</gene>
<feature type="compositionally biased region" description="Polar residues" evidence="1">
    <location>
        <begin position="34"/>
        <end position="51"/>
    </location>
</feature>
<dbReference type="EMBL" id="PQIB02000001">
    <property type="protein sequence ID" value="RLN41855.1"/>
    <property type="molecule type" value="Genomic_DNA"/>
</dbReference>
<evidence type="ECO:0000313" key="3">
    <source>
        <dbReference type="Proteomes" id="UP000275267"/>
    </source>
</evidence>